<evidence type="ECO:0000256" key="2">
    <source>
        <dbReference type="ARBA" id="ARBA00022475"/>
    </source>
</evidence>
<evidence type="ECO:0000256" key="4">
    <source>
        <dbReference type="ARBA" id="ARBA00022692"/>
    </source>
</evidence>
<dbReference type="Pfam" id="PF03799">
    <property type="entry name" value="FtsQ_DivIB_C"/>
    <property type="match status" value="1"/>
</dbReference>
<feature type="domain" description="POTRA" evidence="10">
    <location>
        <begin position="61"/>
        <end position="129"/>
    </location>
</feature>
<evidence type="ECO:0000256" key="3">
    <source>
        <dbReference type="ARBA" id="ARBA00022618"/>
    </source>
</evidence>
<dbReference type="InterPro" id="IPR034746">
    <property type="entry name" value="POTRA"/>
</dbReference>
<evidence type="ECO:0000256" key="8">
    <source>
        <dbReference type="SAM" id="MobiDB-lite"/>
    </source>
</evidence>
<evidence type="ECO:0000313" key="12">
    <source>
        <dbReference type="Proteomes" id="UP000569329"/>
    </source>
</evidence>
<keyword evidence="7" id="KW-0131">Cell cycle</keyword>
<sequence length="251" mass="27499">MSTSSDASETGRSGSSRKRASPPHEHEHEPFGRSPSRSLRVLLFLGMAVITVLVLVLYFTPALGVRSVEISGTTERQRIRDVAAIRTGTPMLRVDESAIRDRLRALPWVDSTRVELGWPWTVRLRVVERSPVAYTRTSKGIRLVDAEGVPFETVPAPPELPELRVHRATADDGATDAALTVLRALPDPVRRELTTIVAEQPDHVRLLLTGGRTVQWGSTARTARKAAILPALLTRPGKVYDVTTPALPTVS</sequence>
<evidence type="ECO:0000259" key="10">
    <source>
        <dbReference type="PROSITE" id="PS51779"/>
    </source>
</evidence>
<accession>A0A839DW65</accession>
<dbReference type="InterPro" id="IPR050487">
    <property type="entry name" value="FtsQ_DivIB"/>
</dbReference>
<evidence type="ECO:0000256" key="6">
    <source>
        <dbReference type="ARBA" id="ARBA00023136"/>
    </source>
</evidence>
<feature type="region of interest" description="Disordered" evidence="8">
    <location>
        <begin position="1"/>
        <end position="34"/>
    </location>
</feature>
<dbReference type="EMBL" id="JACGWZ010000001">
    <property type="protein sequence ID" value="MBA8823421.1"/>
    <property type="molecule type" value="Genomic_DNA"/>
</dbReference>
<keyword evidence="2" id="KW-1003">Cell membrane</keyword>
<comment type="subcellular location">
    <subcellularLocation>
        <location evidence="1">Membrane</location>
    </subcellularLocation>
</comment>
<dbReference type="PANTHER" id="PTHR37820">
    <property type="entry name" value="CELL DIVISION PROTEIN DIVIB"/>
    <property type="match status" value="1"/>
</dbReference>
<evidence type="ECO:0000313" key="11">
    <source>
        <dbReference type="EMBL" id="MBA8823421.1"/>
    </source>
</evidence>
<keyword evidence="5 9" id="KW-1133">Transmembrane helix</keyword>
<proteinExistence type="predicted"/>
<dbReference type="InterPro" id="IPR005548">
    <property type="entry name" value="Cell_div_FtsQ/DivIB_C"/>
</dbReference>
<organism evidence="11 12">
    <name type="scientific">Halosaccharopolyspora lacisalsi</name>
    <dbReference type="NCBI Taxonomy" id="1000566"/>
    <lineage>
        <taxon>Bacteria</taxon>
        <taxon>Bacillati</taxon>
        <taxon>Actinomycetota</taxon>
        <taxon>Actinomycetes</taxon>
        <taxon>Pseudonocardiales</taxon>
        <taxon>Pseudonocardiaceae</taxon>
        <taxon>Halosaccharopolyspora</taxon>
    </lineage>
</organism>
<dbReference type="GO" id="GO:0005886">
    <property type="term" value="C:plasma membrane"/>
    <property type="evidence" value="ECO:0007669"/>
    <property type="project" value="TreeGrafter"/>
</dbReference>
<dbReference type="Proteomes" id="UP000569329">
    <property type="component" value="Unassembled WGS sequence"/>
</dbReference>
<feature type="transmembrane region" description="Helical" evidence="9">
    <location>
        <begin position="41"/>
        <end position="59"/>
    </location>
</feature>
<evidence type="ECO:0000256" key="7">
    <source>
        <dbReference type="ARBA" id="ARBA00023306"/>
    </source>
</evidence>
<protein>
    <submittedName>
        <fullName evidence="11">Cell division protein FtsQ</fullName>
    </submittedName>
</protein>
<keyword evidence="6 9" id="KW-0472">Membrane</keyword>
<dbReference type="PROSITE" id="PS51779">
    <property type="entry name" value="POTRA"/>
    <property type="match status" value="1"/>
</dbReference>
<dbReference type="GO" id="GO:0051301">
    <property type="term" value="P:cell division"/>
    <property type="evidence" value="ECO:0007669"/>
    <property type="project" value="UniProtKB-KW"/>
</dbReference>
<dbReference type="Gene3D" id="3.10.20.310">
    <property type="entry name" value="membrane protein fhac"/>
    <property type="match status" value="1"/>
</dbReference>
<name>A0A839DW65_9PSEU</name>
<dbReference type="Pfam" id="PF08478">
    <property type="entry name" value="POTRA_1"/>
    <property type="match status" value="1"/>
</dbReference>
<gene>
    <name evidence="11" type="ORF">FHX42_000750</name>
</gene>
<dbReference type="InterPro" id="IPR013685">
    <property type="entry name" value="POTRA_FtsQ_type"/>
</dbReference>
<evidence type="ECO:0000256" key="9">
    <source>
        <dbReference type="SAM" id="Phobius"/>
    </source>
</evidence>
<evidence type="ECO:0000256" key="1">
    <source>
        <dbReference type="ARBA" id="ARBA00004370"/>
    </source>
</evidence>
<keyword evidence="3 11" id="KW-0132">Cell division</keyword>
<keyword evidence="4 9" id="KW-0812">Transmembrane</keyword>
<dbReference type="PANTHER" id="PTHR37820:SF1">
    <property type="entry name" value="CELL DIVISION PROTEIN FTSQ"/>
    <property type="match status" value="1"/>
</dbReference>
<dbReference type="AlphaFoldDB" id="A0A839DW65"/>
<reference evidence="11 12" key="1">
    <citation type="submission" date="2020-07" db="EMBL/GenBank/DDBJ databases">
        <title>Sequencing the genomes of 1000 actinobacteria strains.</title>
        <authorList>
            <person name="Klenk H.-P."/>
        </authorList>
    </citation>
    <scope>NUCLEOTIDE SEQUENCE [LARGE SCALE GENOMIC DNA]</scope>
    <source>
        <strain evidence="11 12">DSM 45975</strain>
    </source>
</reference>
<comment type="caution">
    <text evidence="11">The sequence shown here is derived from an EMBL/GenBank/DDBJ whole genome shotgun (WGS) entry which is preliminary data.</text>
</comment>
<evidence type="ECO:0000256" key="5">
    <source>
        <dbReference type="ARBA" id="ARBA00022989"/>
    </source>
</evidence>
<dbReference type="RefSeq" id="WP_328795884.1">
    <property type="nucleotide sequence ID" value="NZ_JACGWZ010000001.1"/>
</dbReference>
<keyword evidence="12" id="KW-1185">Reference proteome</keyword>
<feature type="compositionally biased region" description="Polar residues" evidence="8">
    <location>
        <begin position="1"/>
        <end position="14"/>
    </location>
</feature>
<feature type="compositionally biased region" description="Basic and acidic residues" evidence="8">
    <location>
        <begin position="22"/>
        <end position="31"/>
    </location>
</feature>